<dbReference type="InterPro" id="IPR001030">
    <property type="entry name" value="Acoase/IPM_deHydtase_lsu_aba"/>
</dbReference>
<protein>
    <recommendedName>
        <fullName evidence="12">Aconitate hydratase</fullName>
        <shortName evidence="12">Aconitase</shortName>
        <ecNumber evidence="12">4.2.1.3</ecNumber>
    </recommendedName>
</protein>
<dbReference type="GO" id="GO:0006099">
    <property type="term" value="P:tricarboxylic acid cycle"/>
    <property type="evidence" value="ECO:0007669"/>
    <property type="project" value="UniProtKB-KW"/>
</dbReference>
<gene>
    <name evidence="15" type="primary">acnA</name>
    <name evidence="15" type="ORF">LPW36_05285</name>
</gene>
<comment type="function">
    <text evidence="12">Catalyzes the isomerization of citrate to isocitrate via cis-aconitate.</text>
</comment>
<dbReference type="Gene3D" id="3.30.499.10">
    <property type="entry name" value="Aconitase, domain 3"/>
    <property type="match status" value="2"/>
</dbReference>
<dbReference type="CDD" id="cd01580">
    <property type="entry name" value="AcnA_IRP_Swivel"/>
    <property type="match status" value="1"/>
</dbReference>
<dbReference type="Gene3D" id="3.20.19.10">
    <property type="entry name" value="Aconitase, domain 4"/>
    <property type="match status" value="1"/>
</dbReference>
<dbReference type="GO" id="GO:0003994">
    <property type="term" value="F:aconitate hydratase activity"/>
    <property type="evidence" value="ECO:0007669"/>
    <property type="project" value="UniProtKB-EC"/>
</dbReference>
<dbReference type="FunFam" id="3.30.499.10:FF:000002">
    <property type="entry name" value="Aconitate hydratase"/>
    <property type="match status" value="1"/>
</dbReference>
<feature type="domain" description="Aconitase A/isopropylmalate dehydratase small subunit swivel" evidence="14">
    <location>
        <begin position="691"/>
        <end position="817"/>
    </location>
</feature>
<dbReference type="GO" id="GO:0003723">
    <property type="term" value="F:RNA binding"/>
    <property type="evidence" value="ECO:0007669"/>
    <property type="project" value="UniProtKB-KW"/>
</dbReference>
<dbReference type="Gene3D" id="6.10.190.10">
    <property type="match status" value="1"/>
</dbReference>
<evidence type="ECO:0000256" key="10">
    <source>
        <dbReference type="ARBA" id="ARBA00023239"/>
    </source>
</evidence>
<dbReference type="PROSITE" id="PS01244">
    <property type="entry name" value="ACONITASE_2"/>
    <property type="match status" value="1"/>
</dbReference>
<evidence type="ECO:0000256" key="8">
    <source>
        <dbReference type="ARBA" id="ARBA00023004"/>
    </source>
</evidence>
<sequence length="890" mass="97391">MSSDLRQQSLDILTVGQQKYHYYSLLKAAAQLGDIQRLPKSLKVLLENLLRFIDGDTVQEADLAELVKWLESGHADREIAYRPARVLMQDFTGVPAIVDLAAMREAVHRLGGDASKVNPLSPADLVIDHSVTVDDYANARAFTTNVMLEMQRNHERYAFLRWGQKAFNRFRVVPPGTGICHQVNLEYLGQTVWQEQQDDKLMVYPDTLVGTDSHTTMINGLGILGWGVGGIEAEAAMLGQPVSMLIPDVVGFKITGQLREGITATDLVLTVTQMLRQHGVVGKFVEFYGDGLARLTLADRATIGNMSPEFGATCGFFPVDEETLRYMRLSGRGEQQIALVEAYCKAQGLWRYPGDEPVFTSTLSLDLSSVEASLAGPKRPQDRVTLSAVKQAFAAYTQLDTTARTPRTEQVPVTLKENTFALKQGAVAIAAITSCTNTSNPGVMLAAGLLAKKAVEKGLQRQPWVKSSLAPGSKVVTDYLNAAGLTPYLETLGFNLVGYGCTTCIGNSGPLLAPIEEAIKQGDLTVGAVLSGNRNFEGRIHPLVKTNWLASPPLVVAYALAGNMNVDLSQDPLGQDKQGNPVYLKDIWPSSHEIAQAVEGVTAAMFRKEYAEVFDGDEEWQSIKVEASQTYRWQEDSTYIRHPPFFTTMQATPEAVQDIHDARILALLGDSVTTDHISPAGNIKANSPAGIYLNNHGIEAKDFNSYGSRRGNHEVMMRGTFANIRIRNEMVPGVEGGFTRYVPTKETLPIYDAAMRYQQDHVPLAVIVGKEYGSGSSRDWAAKGPMLLGVRVVIAESFERIHRSNLIGMGILPLEFAPGVTRKSLGLTGDETITVTGLATLLPGQTVTVVITHSDGHHDIINTRCRIDTGNELTYYQNGGILHYVIRKML</sequence>
<comment type="similarity">
    <text evidence="3 12">Belongs to the aconitase/IPM isomerase family.</text>
</comment>
<dbReference type="RefSeq" id="WP_230608380.1">
    <property type="nucleotide sequence ID" value="NZ_JAJNAG010000007.1"/>
</dbReference>
<dbReference type="InterPro" id="IPR044137">
    <property type="entry name" value="AcnA_IRP_Swivel"/>
</dbReference>
<comment type="caution">
    <text evidence="15">The sequence shown here is derived from an EMBL/GenBank/DDBJ whole genome shotgun (WGS) entry which is preliminary data.</text>
</comment>
<evidence type="ECO:0000256" key="12">
    <source>
        <dbReference type="RuleBase" id="RU361275"/>
    </source>
</evidence>
<evidence type="ECO:0000313" key="15">
    <source>
        <dbReference type="EMBL" id="MCD1125435.1"/>
    </source>
</evidence>
<dbReference type="Pfam" id="PF00694">
    <property type="entry name" value="Aconitase_C"/>
    <property type="match status" value="1"/>
</dbReference>
<dbReference type="Proteomes" id="UP001139171">
    <property type="component" value="Unassembled WGS sequence"/>
</dbReference>
<proteinExistence type="inferred from homology"/>
<evidence type="ECO:0000256" key="5">
    <source>
        <dbReference type="ARBA" id="ARBA00022532"/>
    </source>
</evidence>
<keyword evidence="9 12" id="KW-0411">Iron-sulfur</keyword>
<evidence type="ECO:0000256" key="7">
    <source>
        <dbReference type="ARBA" id="ARBA00022884"/>
    </source>
</evidence>
<dbReference type="EMBL" id="JAJNAG010000007">
    <property type="protein sequence ID" value="MCD1125435.1"/>
    <property type="molecule type" value="Genomic_DNA"/>
</dbReference>
<dbReference type="PROSITE" id="PS00450">
    <property type="entry name" value="ACONITASE_1"/>
    <property type="match status" value="1"/>
</dbReference>
<feature type="domain" description="Aconitase/3-isopropylmalate dehydratase large subunit alpha/beta/alpha" evidence="13">
    <location>
        <begin position="76"/>
        <end position="562"/>
    </location>
</feature>
<accession>A0A9X1SK93</accession>
<keyword evidence="6" id="KW-0479">Metal-binding</keyword>
<dbReference type="SUPFAM" id="SSF53732">
    <property type="entry name" value="Aconitase iron-sulfur domain"/>
    <property type="match status" value="1"/>
</dbReference>
<reference evidence="15" key="1">
    <citation type="submission" date="2021-11" db="EMBL/GenBank/DDBJ databases">
        <title>Jinshanibacter sp. isolated from one year old Eriocheir sinensis.</title>
        <authorList>
            <person name="Li J.-Y."/>
            <person name="He W."/>
            <person name="Gao T.-H."/>
        </authorList>
    </citation>
    <scope>NUCLEOTIDE SEQUENCE</scope>
    <source>
        <strain evidence="15">LJY008</strain>
    </source>
</reference>
<keyword evidence="10 12" id="KW-0456">Lyase</keyword>
<dbReference type="CDD" id="cd01586">
    <property type="entry name" value="AcnA_IRP"/>
    <property type="match status" value="1"/>
</dbReference>
<dbReference type="InterPro" id="IPR036008">
    <property type="entry name" value="Aconitase_4Fe-4S_dom"/>
</dbReference>
<dbReference type="AlphaFoldDB" id="A0A9X1SK93"/>
<dbReference type="InterPro" id="IPR018136">
    <property type="entry name" value="Aconitase_4Fe-4S_BS"/>
</dbReference>
<dbReference type="EC" id="4.2.1.3" evidence="12"/>
<evidence type="ECO:0000256" key="9">
    <source>
        <dbReference type="ARBA" id="ARBA00023014"/>
    </source>
</evidence>
<evidence type="ECO:0000259" key="13">
    <source>
        <dbReference type="Pfam" id="PF00330"/>
    </source>
</evidence>
<dbReference type="FunFam" id="3.20.19.10:FF:000001">
    <property type="entry name" value="Aconitate hydratase"/>
    <property type="match status" value="1"/>
</dbReference>
<comment type="catalytic activity">
    <reaction evidence="11 12">
        <text>citrate = D-threo-isocitrate</text>
        <dbReference type="Rhea" id="RHEA:10336"/>
        <dbReference type="ChEBI" id="CHEBI:15562"/>
        <dbReference type="ChEBI" id="CHEBI:16947"/>
        <dbReference type="EC" id="4.2.1.3"/>
    </reaction>
</comment>
<comment type="cofactor">
    <cofactor evidence="1">
        <name>[4Fe-4S] cluster</name>
        <dbReference type="ChEBI" id="CHEBI:49883"/>
    </cofactor>
</comment>
<dbReference type="InterPro" id="IPR006249">
    <property type="entry name" value="Aconitase/IRP2"/>
</dbReference>
<evidence type="ECO:0000256" key="6">
    <source>
        <dbReference type="ARBA" id="ARBA00022723"/>
    </source>
</evidence>
<dbReference type="InterPro" id="IPR015931">
    <property type="entry name" value="Acnase/IPM_dHydase_lsu_aba_1/3"/>
</dbReference>
<evidence type="ECO:0000256" key="11">
    <source>
        <dbReference type="ARBA" id="ARBA00023501"/>
    </source>
</evidence>
<dbReference type="InterPro" id="IPR015928">
    <property type="entry name" value="Aconitase/3IPM_dehydase_swvl"/>
</dbReference>
<dbReference type="NCBIfam" id="TIGR01341">
    <property type="entry name" value="aconitase_1"/>
    <property type="match status" value="1"/>
</dbReference>
<dbReference type="NCBIfam" id="NF006757">
    <property type="entry name" value="PRK09277.1"/>
    <property type="match status" value="1"/>
</dbReference>
<dbReference type="PRINTS" id="PR00415">
    <property type="entry name" value="ACONITASE"/>
</dbReference>
<keyword evidence="4 12" id="KW-0004">4Fe-4S</keyword>
<keyword evidence="5" id="KW-0816">Tricarboxylic acid cycle</keyword>
<name>A0A9X1SK93_9GAMM</name>
<keyword evidence="7" id="KW-0694">RNA-binding</keyword>
<organism evidence="15 16">
    <name type="scientific">Limnobaculum eriocheiris</name>
    <dbReference type="NCBI Taxonomy" id="2897391"/>
    <lineage>
        <taxon>Bacteria</taxon>
        <taxon>Pseudomonadati</taxon>
        <taxon>Pseudomonadota</taxon>
        <taxon>Gammaproteobacteria</taxon>
        <taxon>Enterobacterales</taxon>
        <taxon>Budviciaceae</taxon>
        <taxon>Limnobaculum</taxon>
    </lineage>
</organism>
<dbReference type="Pfam" id="PF00330">
    <property type="entry name" value="Aconitase"/>
    <property type="match status" value="1"/>
</dbReference>
<keyword evidence="8 12" id="KW-0408">Iron</keyword>
<dbReference type="GO" id="GO:0046872">
    <property type="term" value="F:metal ion binding"/>
    <property type="evidence" value="ECO:0007669"/>
    <property type="project" value="UniProtKB-KW"/>
</dbReference>
<evidence type="ECO:0000313" key="16">
    <source>
        <dbReference type="Proteomes" id="UP001139171"/>
    </source>
</evidence>
<dbReference type="SUPFAM" id="SSF52016">
    <property type="entry name" value="LeuD/IlvD-like"/>
    <property type="match status" value="1"/>
</dbReference>
<dbReference type="InterPro" id="IPR000573">
    <property type="entry name" value="AconitaseA/IPMdHydase_ssu_swvl"/>
</dbReference>
<dbReference type="NCBIfam" id="NF009520">
    <property type="entry name" value="PRK12881.1"/>
    <property type="match status" value="1"/>
</dbReference>
<dbReference type="GO" id="GO:0051539">
    <property type="term" value="F:4 iron, 4 sulfur cluster binding"/>
    <property type="evidence" value="ECO:0007669"/>
    <property type="project" value="UniProtKB-KW"/>
</dbReference>
<dbReference type="PANTHER" id="PTHR11670">
    <property type="entry name" value="ACONITASE/IRON-RESPONSIVE ELEMENT FAMILY MEMBER"/>
    <property type="match status" value="1"/>
</dbReference>
<keyword evidence="16" id="KW-1185">Reference proteome</keyword>
<evidence type="ECO:0000259" key="14">
    <source>
        <dbReference type="Pfam" id="PF00694"/>
    </source>
</evidence>
<evidence type="ECO:0000256" key="4">
    <source>
        <dbReference type="ARBA" id="ARBA00022485"/>
    </source>
</evidence>
<evidence type="ECO:0000256" key="1">
    <source>
        <dbReference type="ARBA" id="ARBA00001966"/>
    </source>
</evidence>
<dbReference type="FunFam" id="3.30.499.10:FF:000009">
    <property type="entry name" value="Aconitate hydratase"/>
    <property type="match status" value="1"/>
</dbReference>
<evidence type="ECO:0000256" key="3">
    <source>
        <dbReference type="ARBA" id="ARBA00007185"/>
    </source>
</evidence>
<evidence type="ECO:0000256" key="2">
    <source>
        <dbReference type="ARBA" id="ARBA00004717"/>
    </source>
</evidence>
<comment type="pathway">
    <text evidence="2">Carbohydrate metabolism; tricarboxylic acid cycle; isocitrate from oxaloacetate: step 2/2.</text>
</comment>